<dbReference type="EMBL" id="CP116346">
    <property type="protein sequence ID" value="WIT13175.1"/>
    <property type="molecule type" value="Genomic_DNA"/>
</dbReference>
<reference evidence="3" key="1">
    <citation type="submission" date="2023-01" db="EMBL/GenBank/DDBJ databases">
        <title>Whole genome sequence of Paucibacter sp. S2-9 isolated from pond sediment.</title>
        <authorList>
            <person name="Jung J.Y."/>
        </authorList>
    </citation>
    <scope>NUCLEOTIDE SEQUENCE</scope>
    <source>
        <strain evidence="3">S2-9</strain>
    </source>
</reference>
<dbReference type="SUPFAM" id="SSF56601">
    <property type="entry name" value="beta-lactamase/transpeptidase-like"/>
    <property type="match status" value="1"/>
</dbReference>
<evidence type="ECO:0000256" key="1">
    <source>
        <dbReference type="SAM" id="SignalP"/>
    </source>
</evidence>
<proteinExistence type="predicted"/>
<keyword evidence="4" id="KW-1185">Reference proteome</keyword>
<dbReference type="Proteomes" id="UP001177769">
    <property type="component" value="Chromosome"/>
</dbReference>
<protein>
    <submittedName>
        <fullName evidence="3">Serine hydrolase</fullName>
    </submittedName>
</protein>
<evidence type="ECO:0000259" key="2">
    <source>
        <dbReference type="Pfam" id="PF00144"/>
    </source>
</evidence>
<feature type="chain" id="PRO_5041658162" evidence="1">
    <location>
        <begin position="28"/>
        <end position="419"/>
    </location>
</feature>
<feature type="signal peptide" evidence="1">
    <location>
        <begin position="1"/>
        <end position="27"/>
    </location>
</feature>
<gene>
    <name evidence="3" type="ORF">PFX98_06080</name>
</gene>
<dbReference type="GO" id="GO:0016787">
    <property type="term" value="F:hydrolase activity"/>
    <property type="evidence" value="ECO:0007669"/>
    <property type="project" value="UniProtKB-KW"/>
</dbReference>
<dbReference type="KEGG" id="pais:PFX98_06080"/>
<evidence type="ECO:0000313" key="4">
    <source>
        <dbReference type="Proteomes" id="UP001177769"/>
    </source>
</evidence>
<keyword evidence="3" id="KW-0378">Hydrolase</keyword>
<dbReference type="InterPro" id="IPR001466">
    <property type="entry name" value="Beta-lactam-related"/>
</dbReference>
<dbReference type="PANTHER" id="PTHR43283:SF14">
    <property type="entry name" value="BLL8153 PROTEIN"/>
    <property type="match status" value="1"/>
</dbReference>
<dbReference type="PROSITE" id="PS51257">
    <property type="entry name" value="PROKAR_LIPOPROTEIN"/>
    <property type="match status" value="1"/>
</dbReference>
<dbReference type="Gene3D" id="3.40.710.10">
    <property type="entry name" value="DD-peptidase/beta-lactamase superfamily"/>
    <property type="match status" value="1"/>
</dbReference>
<dbReference type="PANTHER" id="PTHR43283">
    <property type="entry name" value="BETA-LACTAMASE-RELATED"/>
    <property type="match status" value="1"/>
</dbReference>
<name>A0AA95SQ86_9BURK</name>
<sequence>MMRPTYSRRGSLQLMSRLALGSLPWLAGCCGGADEIDERVSPSLLTTTPENQIATFRHADRLAPTRVIRRGSAAKPLTAHARQLSGLSYSLADRSYSIDDYMQRQRSSGLLILKNGEVALERYAMGNDASTCWTSFSAAKSLTATLMGAALKDGSIASLDEPLTRYLPELAGSAYQANTIRELLRMCSGVAWNEDYSAGADSDIARLAQACSSGGRGTVMELMRSRPRAAAPGTAFCYSTGESYVLGAVIARATGRTLSDYLSQKIWAPMGMEADGYWMLDGVGGLEMGGNNFSATLRDYGRLGQFVLQQGRIDGLAVLPSGWRDLAGHPDSATTACGQLYPGYPLGYGYQWWSFPTGADALEMHDGAFTAEGIYGQFIYINPAEQVVAVVWSAWPQAWVDSAELETYVLLGTAVAMLR</sequence>
<dbReference type="Pfam" id="PF00144">
    <property type="entry name" value="Beta-lactamase"/>
    <property type="match status" value="1"/>
</dbReference>
<dbReference type="InterPro" id="IPR050789">
    <property type="entry name" value="Diverse_Enzym_Activities"/>
</dbReference>
<evidence type="ECO:0000313" key="3">
    <source>
        <dbReference type="EMBL" id="WIT13175.1"/>
    </source>
</evidence>
<keyword evidence="1" id="KW-0732">Signal</keyword>
<dbReference type="AlphaFoldDB" id="A0AA95SQ86"/>
<accession>A0AA95SQ86</accession>
<organism evidence="3 4">
    <name type="scientific">Paucibacter sediminis</name>
    <dbReference type="NCBI Taxonomy" id="3019553"/>
    <lineage>
        <taxon>Bacteria</taxon>
        <taxon>Pseudomonadati</taxon>
        <taxon>Pseudomonadota</taxon>
        <taxon>Betaproteobacteria</taxon>
        <taxon>Burkholderiales</taxon>
        <taxon>Sphaerotilaceae</taxon>
        <taxon>Roseateles</taxon>
    </lineage>
</organism>
<dbReference type="InterPro" id="IPR012338">
    <property type="entry name" value="Beta-lactam/transpept-like"/>
</dbReference>
<dbReference type="RefSeq" id="WP_285234285.1">
    <property type="nucleotide sequence ID" value="NZ_CP116346.1"/>
</dbReference>
<feature type="domain" description="Beta-lactamase-related" evidence="2">
    <location>
        <begin position="98"/>
        <end position="407"/>
    </location>
</feature>